<dbReference type="RefSeq" id="WP_177135500.1">
    <property type="nucleotide sequence ID" value="NZ_VYGV01000007.1"/>
</dbReference>
<dbReference type="AlphaFoldDB" id="A0A7Y8GVE1"/>
<gene>
    <name evidence="1" type="ORF">F3K02_10075</name>
</gene>
<name>A0A7Y8GVE1_9BURK</name>
<keyword evidence="2" id="KW-1185">Reference proteome</keyword>
<comment type="caution">
    <text evidence="1">The sequence shown here is derived from an EMBL/GenBank/DDBJ whole genome shotgun (WGS) entry which is preliminary data.</text>
</comment>
<dbReference type="Proteomes" id="UP000545507">
    <property type="component" value="Unassembled WGS sequence"/>
</dbReference>
<dbReference type="EMBL" id="VYGV01000007">
    <property type="protein sequence ID" value="NWF45591.1"/>
    <property type="molecule type" value="Genomic_DNA"/>
</dbReference>
<sequence length="79" mass="8421">MRMVALLLALLVVGLLVARQLDGGAPAQVQKPEAISDMAVPAVPVRPQDVPGFERQVEGYVNDLAAERAKQLEQAESGK</sequence>
<organism evidence="1 2">
    <name type="scientific">Hydrogenophaga aromaticivorans</name>
    <dbReference type="NCBI Taxonomy" id="2610898"/>
    <lineage>
        <taxon>Bacteria</taxon>
        <taxon>Pseudomonadati</taxon>
        <taxon>Pseudomonadota</taxon>
        <taxon>Betaproteobacteria</taxon>
        <taxon>Burkholderiales</taxon>
        <taxon>Comamonadaceae</taxon>
        <taxon>Hydrogenophaga</taxon>
    </lineage>
</organism>
<evidence type="ECO:0000313" key="1">
    <source>
        <dbReference type="EMBL" id="NWF45591.1"/>
    </source>
</evidence>
<accession>A0A7Y8GVE1</accession>
<evidence type="ECO:0000313" key="2">
    <source>
        <dbReference type="Proteomes" id="UP000545507"/>
    </source>
</evidence>
<protein>
    <submittedName>
        <fullName evidence="1">Uncharacterized protein</fullName>
    </submittedName>
</protein>
<proteinExistence type="predicted"/>
<reference evidence="1 2" key="1">
    <citation type="submission" date="2019-09" db="EMBL/GenBank/DDBJ databases">
        <title>Hydrogenophaga aromatica sp. nov., isolated from a para-xylene-degrading enrichment culture.</title>
        <authorList>
            <person name="Tancsics A."/>
            <person name="Banerjee S."/>
        </authorList>
    </citation>
    <scope>NUCLEOTIDE SEQUENCE [LARGE SCALE GENOMIC DNA]</scope>
    <source>
        <strain evidence="1 2">D2P1</strain>
    </source>
</reference>